<organism evidence="1">
    <name type="scientific">Florenciella sp. virus SA2</name>
    <dbReference type="NCBI Taxonomy" id="3240092"/>
    <lineage>
        <taxon>Viruses</taxon>
    </lineage>
</organism>
<protein>
    <submittedName>
        <fullName evidence="1">Uncharacterized protein</fullName>
    </submittedName>
</protein>
<proteinExistence type="predicted"/>
<name>A0AB39J8Y8_9VIRU</name>
<dbReference type="EMBL" id="PP542043">
    <property type="protein sequence ID" value="XDO01997.1"/>
    <property type="molecule type" value="Genomic_DNA"/>
</dbReference>
<evidence type="ECO:0000313" key="1">
    <source>
        <dbReference type="EMBL" id="XDO01997.1"/>
    </source>
</evidence>
<gene>
    <name evidence="1" type="ORF">FloV-SA2_00178</name>
</gene>
<accession>A0AB39J8Y8</accession>
<sequence length="152" mass="18566">MNCLKEICENYNNALNDIFGKNRITFDVCHDNRDFVIRGWEREILKAIIKYHKETYNVYWSFRETIFGKYILSDVKQIMKHCKNPCFDNFEKYYKLEYTHRMNMILDGIKGKATRNEFLAIKEKYSLIMNDDNVDFSKYKELRDEIEKFMYV</sequence>
<reference evidence="1" key="1">
    <citation type="submission" date="2024-03" db="EMBL/GenBank/DDBJ databases">
        <title>Eukaryotic viruses encode the ribosomal protein eL40.</title>
        <authorList>
            <person name="Thomy J."/>
            <person name="Schvarcz C.R."/>
            <person name="McBeain K.A."/>
            <person name="Edwards K.F."/>
            <person name="Steward G.F."/>
        </authorList>
    </citation>
    <scope>NUCLEOTIDE SEQUENCE</scope>
    <source>
        <strain evidence="1">FloV-SA2</strain>
    </source>
</reference>